<name>A0ABX8Y6P7_9ACTN</name>
<proteinExistence type="predicted"/>
<protein>
    <submittedName>
        <fullName evidence="1">TnsA-like heteromeric transposase endonuclease subunit</fullName>
    </submittedName>
</protein>
<organism evidence="1 2">
    <name type="scientific">Streptomyces akebiae</name>
    <dbReference type="NCBI Taxonomy" id="2865673"/>
    <lineage>
        <taxon>Bacteria</taxon>
        <taxon>Bacillati</taxon>
        <taxon>Actinomycetota</taxon>
        <taxon>Actinomycetes</taxon>
        <taxon>Kitasatosporales</taxon>
        <taxon>Streptomycetaceae</taxon>
        <taxon>Streptomyces</taxon>
    </lineage>
</organism>
<evidence type="ECO:0000313" key="1">
    <source>
        <dbReference type="EMBL" id="QYX83478.1"/>
    </source>
</evidence>
<evidence type="ECO:0000313" key="2">
    <source>
        <dbReference type="Proteomes" id="UP000827138"/>
    </source>
</evidence>
<dbReference type="Proteomes" id="UP000827138">
    <property type="component" value="Chromosome"/>
</dbReference>
<gene>
    <name evidence="1" type="ORF">K1J60_42085</name>
</gene>
<reference evidence="1 2" key="1">
    <citation type="submission" date="2021-08" db="EMBL/GenBank/DDBJ databases">
        <authorList>
            <person name="Ping M."/>
        </authorList>
    </citation>
    <scope>NUCLEOTIDE SEQUENCE [LARGE SCALE GENOMIC DNA]</scope>
    <source>
        <strain evidence="1 2">MG28</strain>
    </source>
</reference>
<sequence length="294" mass="32797">MGAPPSQCRAEGGGEVLVGEPAKAIPAWEYASDVQVRFVDADGAVRLGPLARYWGESFEFSSPARKFTAFKGQKNFTGDYWAATSRCLVGYESWVERDAAMTLDFDPAVVALASQPFRLVWTDDERDREHTPDYFAISHTELTTGNYLAATQQTFHATVFKQYRALLTAVRREPARHGLDGTFATTTAFVLGLDAGSNWNMLAGFQEWLVVRRGTGHDLTWPILVRHLAPGGWVHPLTQQADTAAVTTLHRLLGDFFDARAQPDGLGRIFRDYQSWLTTQAWYQFETAEPDQIG</sequence>
<dbReference type="EMBL" id="CP080647">
    <property type="protein sequence ID" value="QYX83478.1"/>
    <property type="molecule type" value="Genomic_DNA"/>
</dbReference>
<keyword evidence="2" id="KW-1185">Reference proteome</keyword>
<dbReference type="NCBIfam" id="NF033179">
    <property type="entry name" value="TnsA_like_Actin"/>
    <property type="match status" value="1"/>
</dbReference>
<accession>A0ABX8Y6P7</accession>
<dbReference type="InterPro" id="IPR048000">
    <property type="entry name" value="TnsA-like"/>
</dbReference>